<feature type="chain" id="PRO_5026802179" description="Lipoprotein" evidence="1">
    <location>
        <begin position="22"/>
        <end position="157"/>
    </location>
</feature>
<feature type="signal peptide" evidence="1">
    <location>
        <begin position="1"/>
        <end position="21"/>
    </location>
</feature>
<evidence type="ECO:0000313" key="3">
    <source>
        <dbReference type="Proteomes" id="UP000479132"/>
    </source>
</evidence>
<name>A0A6M1T821_9BACT</name>
<dbReference type="AlphaFoldDB" id="A0A6M1T821"/>
<sequence length="157" mass="18041">MMKTKLHLYSLLLLCCFLFGANMSCTNKEETIKNTQEKITDFLTTEGIDSDYILLVPNSGCPGCISTAGLFIKDHYQNKNLFVILTRISSVKTFEIRTGIQVDSTSNIIVDQQNHFLINGKNKIYPALFTWKNQRLEFKGYQKPKNDIFGYLQKKLQ</sequence>
<gene>
    <name evidence="2" type="ORF">G3569_07125</name>
</gene>
<evidence type="ECO:0008006" key="4">
    <source>
        <dbReference type="Google" id="ProtNLM"/>
    </source>
</evidence>
<dbReference type="EMBL" id="JAALLS010000007">
    <property type="protein sequence ID" value="NGP88121.1"/>
    <property type="molecule type" value="Genomic_DNA"/>
</dbReference>
<organism evidence="2 3">
    <name type="scientific">Fodinibius halophilus</name>
    <dbReference type="NCBI Taxonomy" id="1736908"/>
    <lineage>
        <taxon>Bacteria</taxon>
        <taxon>Pseudomonadati</taxon>
        <taxon>Balneolota</taxon>
        <taxon>Balneolia</taxon>
        <taxon>Balneolales</taxon>
        <taxon>Balneolaceae</taxon>
        <taxon>Fodinibius</taxon>
    </lineage>
</organism>
<proteinExistence type="predicted"/>
<keyword evidence="1" id="KW-0732">Signal</keyword>
<reference evidence="2 3" key="1">
    <citation type="submission" date="2020-02" db="EMBL/GenBank/DDBJ databases">
        <title>Aliifodinibius halophilus 2W32, complete genome.</title>
        <authorList>
            <person name="Li Y."/>
            <person name="Wu S."/>
        </authorList>
    </citation>
    <scope>NUCLEOTIDE SEQUENCE [LARGE SCALE GENOMIC DNA]</scope>
    <source>
        <strain evidence="2 3">2W32</strain>
    </source>
</reference>
<protein>
    <recommendedName>
        <fullName evidence="4">Lipoprotein</fullName>
    </recommendedName>
</protein>
<dbReference type="Proteomes" id="UP000479132">
    <property type="component" value="Unassembled WGS sequence"/>
</dbReference>
<accession>A0A6M1T821</accession>
<evidence type="ECO:0000256" key="1">
    <source>
        <dbReference type="SAM" id="SignalP"/>
    </source>
</evidence>
<comment type="caution">
    <text evidence="2">The sequence shown here is derived from an EMBL/GenBank/DDBJ whole genome shotgun (WGS) entry which is preliminary data.</text>
</comment>
<evidence type="ECO:0000313" key="2">
    <source>
        <dbReference type="EMBL" id="NGP88121.1"/>
    </source>
</evidence>
<keyword evidence="3" id="KW-1185">Reference proteome</keyword>